<reference evidence="1 2" key="1">
    <citation type="journal article" date="2021" name="Genome Biol.">
        <title>AFLAP: assembly-free linkage analysis pipeline using k-mers from genome sequencing data.</title>
        <authorList>
            <person name="Fletcher K."/>
            <person name="Zhang L."/>
            <person name="Gil J."/>
            <person name="Han R."/>
            <person name="Cavanaugh K."/>
            <person name="Michelmore R."/>
        </authorList>
    </citation>
    <scope>NUCLEOTIDE SEQUENCE [LARGE SCALE GENOMIC DNA]</scope>
    <source>
        <strain evidence="1 2">SF5</strain>
    </source>
</reference>
<dbReference type="GeneID" id="94344869"/>
<evidence type="ECO:0000313" key="2">
    <source>
        <dbReference type="Proteomes" id="UP000294530"/>
    </source>
</evidence>
<keyword evidence="2" id="KW-1185">Reference proteome</keyword>
<protein>
    <submittedName>
        <fullName evidence="1">Uncharacterized protein</fullName>
    </submittedName>
</protein>
<comment type="caution">
    <text evidence="1">The sequence shown here is derived from an EMBL/GenBank/DDBJ whole genome shotgun (WGS) entry which is preliminary data.</text>
</comment>
<gene>
    <name evidence="1" type="ORF">CCR75_001093</name>
</gene>
<sequence>MGLVLLYSFSDAQADQEPKARTFISFWSRFNWNDNPWALATQDKPLKHTQFARVPPYQIQNLNIQRTGPRDFAFTIPSLCEDPPRHL</sequence>
<dbReference type="Proteomes" id="UP000294530">
    <property type="component" value="Unassembled WGS sequence"/>
</dbReference>
<dbReference type="AlphaFoldDB" id="A0A976FS14"/>
<dbReference type="RefSeq" id="XP_067821252.1">
    <property type="nucleotide sequence ID" value="XM_067959198.1"/>
</dbReference>
<dbReference type="KEGG" id="blac:94344869"/>
<proteinExistence type="predicted"/>
<accession>A0A976FS14</accession>
<name>A0A976FS14_BRELC</name>
<organism evidence="1 2">
    <name type="scientific">Bremia lactucae</name>
    <name type="common">Lettuce downy mildew</name>
    <dbReference type="NCBI Taxonomy" id="4779"/>
    <lineage>
        <taxon>Eukaryota</taxon>
        <taxon>Sar</taxon>
        <taxon>Stramenopiles</taxon>
        <taxon>Oomycota</taxon>
        <taxon>Peronosporomycetes</taxon>
        <taxon>Peronosporales</taxon>
        <taxon>Peronosporaceae</taxon>
        <taxon>Bremia</taxon>
    </lineage>
</organism>
<evidence type="ECO:0000313" key="1">
    <source>
        <dbReference type="EMBL" id="TDH71753.1"/>
    </source>
</evidence>
<dbReference type="EMBL" id="SHOA02000015">
    <property type="protein sequence ID" value="TDH71753.1"/>
    <property type="molecule type" value="Genomic_DNA"/>
</dbReference>